<dbReference type="AlphaFoldDB" id="A0A2H0V4Y6"/>
<dbReference type="NCBIfam" id="TIGR02532">
    <property type="entry name" value="IV_pilin_GFxxxE"/>
    <property type="match status" value="1"/>
</dbReference>
<dbReference type="Proteomes" id="UP000229901">
    <property type="component" value="Unassembled WGS sequence"/>
</dbReference>
<keyword evidence="1" id="KW-0472">Membrane</keyword>
<dbReference type="InterPro" id="IPR045584">
    <property type="entry name" value="Pilin-like"/>
</dbReference>
<reference evidence="3" key="1">
    <citation type="submission" date="2017-09" db="EMBL/GenBank/DDBJ databases">
        <title>Depth-based differentiation of microbial function through sediment-hosted aquifers and enrichment of novel symbionts in the deep terrestrial subsurface.</title>
        <authorList>
            <person name="Probst A.J."/>
            <person name="Ladd B."/>
            <person name="Jarett J.K."/>
            <person name="Geller-Mcgrath D.E."/>
            <person name="Sieber C.M.K."/>
            <person name="Emerson J.B."/>
            <person name="Anantharaman K."/>
            <person name="Thomas B.C."/>
            <person name="Malmstrom R."/>
            <person name="Stieglmeier M."/>
            <person name="Klingl A."/>
            <person name="Woyke T."/>
            <person name="Ryan C.M."/>
            <person name="Banfield J.F."/>
        </authorList>
    </citation>
    <scope>NUCLEOTIDE SEQUENCE [LARGE SCALE GENOMIC DNA]</scope>
</reference>
<proteinExistence type="predicted"/>
<keyword evidence="1" id="KW-0812">Transmembrane</keyword>
<evidence type="ECO:0000256" key="1">
    <source>
        <dbReference type="SAM" id="Phobius"/>
    </source>
</evidence>
<comment type="caution">
    <text evidence="2">The sequence shown here is derived from an EMBL/GenBank/DDBJ whole genome shotgun (WGS) entry which is preliminary data.</text>
</comment>
<dbReference type="EMBL" id="PFAP01000017">
    <property type="protein sequence ID" value="PIR94138.1"/>
    <property type="molecule type" value="Genomic_DNA"/>
</dbReference>
<dbReference type="InterPro" id="IPR012902">
    <property type="entry name" value="N_methyl_site"/>
</dbReference>
<accession>A0A2H0V4Y6</accession>
<evidence type="ECO:0008006" key="4">
    <source>
        <dbReference type="Google" id="ProtNLM"/>
    </source>
</evidence>
<keyword evidence="1" id="KW-1133">Transmembrane helix</keyword>
<sequence length="142" mass="15887">MKGFTLMEILLVMAIVVIILGFSFPLYKSFSSLNTHQAVKNEVVQLSRLAHARSLAGLGDQEHGLYFSGLTVTLYEGSDYVSRIQSNDRVHELPEKYFFDNTYDIVFAVKTGLVGGNYQVGMGNSIDNTVLYININTEGYIY</sequence>
<organism evidence="2 3">
    <name type="scientific">Candidatus Falkowbacteria bacterium CG10_big_fil_rev_8_21_14_0_10_39_11</name>
    <dbReference type="NCBI Taxonomy" id="1974565"/>
    <lineage>
        <taxon>Bacteria</taxon>
        <taxon>Candidatus Falkowiibacteriota</taxon>
    </lineage>
</organism>
<name>A0A2H0V4Y6_9BACT</name>
<dbReference type="SUPFAM" id="SSF54523">
    <property type="entry name" value="Pili subunits"/>
    <property type="match status" value="1"/>
</dbReference>
<evidence type="ECO:0000313" key="2">
    <source>
        <dbReference type="EMBL" id="PIR94138.1"/>
    </source>
</evidence>
<feature type="transmembrane region" description="Helical" evidence="1">
    <location>
        <begin position="6"/>
        <end position="27"/>
    </location>
</feature>
<protein>
    <recommendedName>
        <fullName evidence="4">General secretion pathway GspH domain-containing protein</fullName>
    </recommendedName>
</protein>
<evidence type="ECO:0000313" key="3">
    <source>
        <dbReference type="Proteomes" id="UP000229901"/>
    </source>
</evidence>
<gene>
    <name evidence="2" type="ORF">COT97_02845</name>
</gene>